<proteinExistence type="predicted"/>
<accession>A0A918TK58</accession>
<gene>
    <name evidence="1" type="ORF">GCM10007315_03820</name>
</gene>
<dbReference type="RefSeq" id="WP_189409821.1">
    <property type="nucleotide sequence ID" value="NZ_BMYJ01000001.1"/>
</dbReference>
<sequence>MTDEIALRLLAAPIPAKLAGQLLSVPPRTFSGLSVLTLAAAFRAARLAAQAELKAARAPKWRVLRQAQTAARRQAAMYIPALVGEVAVETLAGHMVTVLKELAETLAAHDPAGADRAAVLARRIEAEGATLAAGLAETAAATQERPSQRF</sequence>
<name>A0A918TK58_9RHOB</name>
<evidence type="ECO:0000313" key="2">
    <source>
        <dbReference type="Proteomes" id="UP000638981"/>
    </source>
</evidence>
<comment type="caution">
    <text evidence="1">The sequence shown here is derived from an EMBL/GenBank/DDBJ whole genome shotgun (WGS) entry which is preliminary data.</text>
</comment>
<reference evidence="1" key="1">
    <citation type="journal article" date="2014" name="Int. J. Syst. Evol. Microbiol.">
        <title>Complete genome sequence of Corynebacterium casei LMG S-19264T (=DSM 44701T), isolated from a smear-ripened cheese.</title>
        <authorList>
            <consortium name="US DOE Joint Genome Institute (JGI-PGF)"/>
            <person name="Walter F."/>
            <person name="Albersmeier A."/>
            <person name="Kalinowski J."/>
            <person name="Ruckert C."/>
        </authorList>
    </citation>
    <scope>NUCLEOTIDE SEQUENCE</scope>
    <source>
        <strain evidence="1">KCTC 23310</strain>
    </source>
</reference>
<organism evidence="1 2">
    <name type="scientific">Neogemmobacter tilapiae</name>
    <dbReference type="NCBI Taxonomy" id="875041"/>
    <lineage>
        <taxon>Bacteria</taxon>
        <taxon>Pseudomonadati</taxon>
        <taxon>Pseudomonadota</taxon>
        <taxon>Alphaproteobacteria</taxon>
        <taxon>Rhodobacterales</taxon>
        <taxon>Paracoccaceae</taxon>
        <taxon>Neogemmobacter</taxon>
    </lineage>
</organism>
<evidence type="ECO:0000313" key="1">
    <source>
        <dbReference type="EMBL" id="GHC45588.1"/>
    </source>
</evidence>
<reference evidence="1" key="2">
    <citation type="submission" date="2020-09" db="EMBL/GenBank/DDBJ databases">
        <authorList>
            <person name="Sun Q."/>
            <person name="Kim S."/>
        </authorList>
    </citation>
    <scope>NUCLEOTIDE SEQUENCE</scope>
    <source>
        <strain evidence="1">KCTC 23310</strain>
    </source>
</reference>
<dbReference type="EMBL" id="BMYJ01000001">
    <property type="protein sequence ID" value="GHC45588.1"/>
    <property type="molecule type" value="Genomic_DNA"/>
</dbReference>
<dbReference type="AlphaFoldDB" id="A0A918TK58"/>
<keyword evidence="2" id="KW-1185">Reference proteome</keyword>
<protein>
    <submittedName>
        <fullName evidence="1">Uncharacterized protein</fullName>
    </submittedName>
</protein>
<dbReference type="Proteomes" id="UP000638981">
    <property type="component" value="Unassembled WGS sequence"/>
</dbReference>